<evidence type="ECO:0000256" key="19">
    <source>
        <dbReference type="HAMAP-Rule" id="MF_00719"/>
    </source>
</evidence>
<evidence type="ECO:0000256" key="2">
    <source>
        <dbReference type="ARBA" id="ARBA00004651"/>
    </source>
</evidence>
<feature type="transmembrane region" description="Helical" evidence="19">
    <location>
        <begin position="136"/>
        <end position="158"/>
    </location>
</feature>
<comment type="similarity">
    <text evidence="4 19">Belongs to the CobS family.</text>
</comment>
<evidence type="ECO:0000256" key="16">
    <source>
        <dbReference type="ARBA" id="ARBA00032853"/>
    </source>
</evidence>
<dbReference type="GO" id="GO:0008818">
    <property type="term" value="F:cobalamin 5'-phosphate synthase activity"/>
    <property type="evidence" value="ECO:0007669"/>
    <property type="project" value="UniProtKB-UniRule"/>
</dbReference>
<keyword evidence="7 19" id="KW-1003">Cell membrane</keyword>
<dbReference type="Pfam" id="PF02654">
    <property type="entry name" value="CobS"/>
    <property type="match status" value="1"/>
</dbReference>
<keyword evidence="10 19" id="KW-0812">Transmembrane</keyword>
<comment type="pathway">
    <text evidence="3 19">Cofactor biosynthesis; adenosylcobalamin biosynthesis; adenosylcobalamin from cob(II)yrinate a,c-diamide: step 7/7.</text>
</comment>
<dbReference type="EMBL" id="QFXD01000129">
    <property type="protein sequence ID" value="RDH91214.1"/>
    <property type="molecule type" value="Genomic_DNA"/>
</dbReference>
<keyword evidence="8 19" id="KW-0169">Cobalamin biosynthesis</keyword>
<evidence type="ECO:0000256" key="12">
    <source>
        <dbReference type="ARBA" id="ARBA00022989"/>
    </source>
</evidence>
<evidence type="ECO:0000256" key="10">
    <source>
        <dbReference type="ARBA" id="ARBA00022692"/>
    </source>
</evidence>
<proteinExistence type="inferred from homology"/>
<protein>
    <recommendedName>
        <fullName evidence="6 19">Adenosylcobinamide-GDP ribazoletransferase</fullName>
        <ecNumber evidence="5 19">2.7.8.26</ecNumber>
    </recommendedName>
    <alternativeName>
        <fullName evidence="16 19">Cobalamin synthase</fullName>
    </alternativeName>
    <alternativeName>
        <fullName evidence="15 19">Cobalamin-5'-phosphate synthase</fullName>
    </alternativeName>
</protein>
<evidence type="ECO:0000256" key="6">
    <source>
        <dbReference type="ARBA" id="ARBA00015850"/>
    </source>
</evidence>
<dbReference type="UniPathway" id="UPA00148">
    <property type="reaction ID" value="UER00238"/>
</dbReference>
<dbReference type="GO" id="GO:0051073">
    <property type="term" value="F:adenosylcobinamide-GDP ribazoletransferase activity"/>
    <property type="evidence" value="ECO:0007669"/>
    <property type="project" value="UniProtKB-UniRule"/>
</dbReference>
<dbReference type="NCBIfam" id="NF001278">
    <property type="entry name" value="PRK00235.1-5"/>
    <property type="match status" value="1"/>
</dbReference>
<dbReference type="PANTHER" id="PTHR34148">
    <property type="entry name" value="ADENOSYLCOBINAMIDE-GDP RIBAZOLETRANSFERASE"/>
    <property type="match status" value="1"/>
</dbReference>
<keyword evidence="12 19" id="KW-1133">Transmembrane helix</keyword>
<comment type="subcellular location">
    <subcellularLocation>
        <location evidence="2 19">Cell membrane</location>
        <topology evidence="2 19">Multi-pass membrane protein</topology>
    </subcellularLocation>
</comment>
<dbReference type="NCBIfam" id="TIGR00317">
    <property type="entry name" value="cobS"/>
    <property type="match status" value="1"/>
</dbReference>
<sequence>MKPFFIALQFLTRLPSPNYSGLSEQEIGRSLLHYPLVGLVIGILLLITTWMTAGIDPMLSAALLLALWTLVTGVLHLDGLADSADAWIGGAGDRERTLSIMKDPYCGPAAVVTLVLVLLIKFAALAVIIQQSDWSYLLLIPALARAQLLLLFLTTPYVRKDGLGAALAEHQPEKASFVVYGLTALLILIGWGWDGITLLFIAIATLLLLQKMMLSRIDGTTGDTAGALVEICEAALLVAAAAIG</sequence>
<dbReference type="GO" id="GO:0009236">
    <property type="term" value="P:cobalamin biosynthetic process"/>
    <property type="evidence" value="ECO:0007669"/>
    <property type="project" value="UniProtKB-UniRule"/>
</dbReference>
<feature type="transmembrane region" description="Helical" evidence="19">
    <location>
        <begin position="109"/>
        <end position="129"/>
    </location>
</feature>
<dbReference type="HAMAP" id="MF_00719">
    <property type="entry name" value="CobS"/>
    <property type="match status" value="1"/>
</dbReference>
<evidence type="ECO:0000256" key="11">
    <source>
        <dbReference type="ARBA" id="ARBA00022842"/>
    </source>
</evidence>
<dbReference type="EC" id="2.7.8.26" evidence="5 19"/>
<evidence type="ECO:0000256" key="4">
    <source>
        <dbReference type="ARBA" id="ARBA00010561"/>
    </source>
</evidence>
<evidence type="ECO:0000256" key="5">
    <source>
        <dbReference type="ARBA" id="ARBA00013200"/>
    </source>
</evidence>
<comment type="cofactor">
    <cofactor evidence="1 19">
        <name>Mg(2+)</name>
        <dbReference type="ChEBI" id="CHEBI:18420"/>
    </cofactor>
</comment>
<feature type="transmembrane region" description="Helical" evidence="19">
    <location>
        <begin position="58"/>
        <end position="77"/>
    </location>
</feature>
<comment type="caution">
    <text evidence="20">The sequence shown here is derived from an EMBL/GenBank/DDBJ whole genome shotgun (WGS) entry which is preliminary data.</text>
</comment>
<reference evidence="20 21" key="1">
    <citation type="journal article" date="2018" name="ISME J.">
        <title>Endosymbiont genomes yield clues of tubeworm success.</title>
        <authorList>
            <person name="Li Y."/>
            <person name="Liles M.R."/>
            <person name="Halanych K.M."/>
        </authorList>
    </citation>
    <scope>NUCLEOTIDE SEQUENCE [LARGE SCALE GENOMIC DNA]</scope>
    <source>
        <strain evidence="20">A1422</strain>
    </source>
</reference>
<dbReference type="PANTHER" id="PTHR34148:SF1">
    <property type="entry name" value="ADENOSYLCOBINAMIDE-GDP RIBAZOLETRANSFERASE"/>
    <property type="match status" value="1"/>
</dbReference>
<keyword evidence="13 19" id="KW-0472">Membrane</keyword>
<dbReference type="AlphaFoldDB" id="A0A370DY21"/>
<keyword evidence="9 19" id="KW-0808">Transferase</keyword>
<dbReference type="GO" id="GO:0005886">
    <property type="term" value="C:plasma membrane"/>
    <property type="evidence" value="ECO:0007669"/>
    <property type="project" value="UniProtKB-SubCell"/>
</dbReference>
<evidence type="ECO:0000256" key="18">
    <source>
        <dbReference type="ARBA" id="ARBA00049504"/>
    </source>
</evidence>
<keyword evidence="11 19" id="KW-0460">Magnesium</keyword>
<evidence type="ECO:0000256" key="13">
    <source>
        <dbReference type="ARBA" id="ARBA00023136"/>
    </source>
</evidence>
<dbReference type="Proteomes" id="UP000255508">
    <property type="component" value="Unassembled WGS sequence"/>
</dbReference>
<gene>
    <name evidence="19" type="primary">cobS</name>
    <name evidence="20" type="ORF">DIZ79_07015</name>
</gene>
<evidence type="ECO:0000256" key="3">
    <source>
        <dbReference type="ARBA" id="ARBA00004663"/>
    </source>
</evidence>
<evidence type="ECO:0000313" key="20">
    <source>
        <dbReference type="EMBL" id="RDH91214.1"/>
    </source>
</evidence>
<comment type="catalytic activity">
    <reaction evidence="17 19">
        <text>alpha-ribazole + adenosylcob(III)inamide-GDP = adenosylcob(III)alamin + GMP + H(+)</text>
        <dbReference type="Rhea" id="RHEA:16049"/>
        <dbReference type="ChEBI" id="CHEBI:10329"/>
        <dbReference type="ChEBI" id="CHEBI:15378"/>
        <dbReference type="ChEBI" id="CHEBI:18408"/>
        <dbReference type="ChEBI" id="CHEBI:58115"/>
        <dbReference type="ChEBI" id="CHEBI:60487"/>
        <dbReference type="EC" id="2.7.8.26"/>
    </reaction>
</comment>
<evidence type="ECO:0000256" key="1">
    <source>
        <dbReference type="ARBA" id="ARBA00001946"/>
    </source>
</evidence>
<feature type="transmembrane region" description="Helical" evidence="19">
    <location>
        <begin position="31"/>
        <end position="51"/>
    </location>
</feature>
<dbReference type="InterPro" id="IPR003805">
    <property type="entry name" value="CobS"/>
</dbReference>
<feature type="transmembrane region" description="Helical" evidence="19">
    <location>
        <begin position="178"/>
        <end position="209"/>
    </location>
</feature>
<comment type="catalytic activity">
    <reaction evidence="18 19">
        <text>alpha-ribazole 5'-phosphate + adenosylcob(III)inamide-GDP = adenosylcob(III)alamin 5'-phosphate + GMP + H(+)</text>
        <dbReference type="Rhea" id="RHEA:23560"/>
        <dbReference type="ChEBI" id="CHEBI:15378"/>
        <dbReference type="ChEBI" id="CHEBI:57918"/>
        <dbReference type="ChEBI" id="CHEBI:58115"/>
        <dbReference type="ChEBI" id="CHEBI:60487"/>
        <dbReference type="ChEBI" id="CHEBI:60493"/>
        <dbReference type="EC" id="2.7.8.26"/>
    </reaction>
</comment>
<evidence type="ECO:0000256" key="8">
    <source>
        <dbReference type="ARBA" id="ARBA00022573"/>
    </source>
</evidence>
<accession>A0A370DY21</accession>
<evidence type="ECO:0000256" key="7">
    <source>
        <dbReference type="ARBA" id="ARBA00022475"/>
    </source>
</evidence>
<evidence type="ECO:0000256" key="9">
    <source>
        <dbReference type="ARBA" id="ARBA00022679"/>
    </source>
</evidence>
<evidence type="ECO:0000313" key="21">
    <source>
        <dbReference type="Proteomes" id="UP000255508"/>
    </source>
</evidence>
<evidence type="ECO:0000256" key="17">
    <source>
        <dbReference type="ARBA" id="ARBA00048623"/>
    </source>
</evidence>
<evidence type="ECO:0000256" key="15">
    <source>
        <dbReference type="ARBA" id="ARBA00032605"/>
    </source>
</evidence>
<name>A0A370DY21_9GAMM</name>
<organism evidence="20 21">
    <name type="scientific">endosymbiont of Lamellibrachia luymesi</name>
    <dbReference type="NCBI Taxonomy" id="2200907"/>
    <lineage>
        <taxon>Bacteria</taxon>
        <taxon>Pseudomonadati</taxon>
        <taxon>Pseudomonadota</taxon>
        <taxon>Gammaproteobacteria</taxon>
        <taxon>sulfur-oxidizing symbionts</taxon>
    </lineage>
</organism>
<comment type="function">
    <text evidence="14 19">Joins adenosylcobinamide-GDP and alpha-ribazole to generate adenosylcobalamin (Ado-cobalamin). Also synthesizes adenosylcobalamin 5'-phosphate from adenosylcobinamide-GDP and alpha-ribazole 5'-phosphate.</text>
</comment>
<evidence type="ECO:0000256" key="14">
    <source>
        <dbReference type="ARBA" id="ARBA00025228"/>
    </source>
</evidence>